<keyword evidence="2" id="KW-1185">Reference proteome</keyword>
<dbReference type="EMBL" id="BQNB010011558">
    <property type="protein sequence ID" value="GJS92114.1"/>
    <property type="molecule type" value="Genomic_DNA"/>
</dbReference>
<dbReference type="Proteomes" id="UP001151760">
    <property type="component" value="Unassembled WGS sequence"/>
</dbReference>
<sequence length="367" mass="42652">MEEYIRLEEEKARRRGKVYNWKTAMYGKIWYDDDIHDLRSVETEFPAIVFNDELTYEKALSYEPINLYVSFGICDVENPKQFMRYVLIKEDAEGQGVTGSTAKTLLTTQNLGDHFSYLVSSLLYGLPPRDQRHQYLRFEGLQYTDADITDFEKMLGKIHEREVHRVQVFNFGGLTDLMADGLSGRMLIKHKHAQGHDFFALERKRRAMISEGQFFSRLAEHFGLLTKERLRGLTVIVRDLPVIDMAELVRLQICKKLDDTWAWVVLGPERQHDVAVGAPRLARVEEEVHEIREALGEQREVMDAIDRYLSRFTVWATGGISQLLDSAGATYVRYFRTHVPYQRCRVRQRTEEANILAAPLDENQLDP</sequence>
<comment type="caution">
    <text evidence="1">The sequence shown here is derived from an EMBL/GenBank/DDBJ whole genome shotgun (WGS) entry which is preliminary data.</text>
</comment>
<reference evidence="1" key="2">
    <citation type="submission" date="2022-01" db="EMBL/GenBank/DDBJ databases">
        <authorList>
            <person name="Yamashiro T."/>
            <person name="Shiraishi A."/>
            <person name="Satake H."/>
            <person name="Nakayama K."/>
        </authorList>
    </citation>
    <scope>NUCLEOTIDE SEQUENCE</scope>
</reference>
<protein>
    <submittedName>
        <fullName evidence="1">Uncharacterized protein</fullName>
    </submittedName>
</protein>
<evidence type="ECO:0000313" key="2">
    <source>
        <dbReference type="Proteomes" id="UP001151760"/>
    </source>
</evidence>
<name>A0ABQ4ZPC8_9ASTR</name>
<evidence type="ECO:0000313" key="1">
    <source>
        <dbReference type="EMBL" id="GJS92114.1"/>
    </source>
</evidence>
<gene>
    <name evidence="1" type="ORF">Tco_0774750</name>
</gene>
<reference evidence="1" key="1">
    <citation type="journal article" date="2022" name="Int. J. Mol. Sci.">
        <title>Draft Genome of Tanacetum Coccineum: Genomic Comparison of Closely Related Tanacetum-Family Plants.</title>
        <authorList>
            <person name="Yamashiro T."/>
            <person name="Shiraishi A."/>
            <person name="Nakayama K."/>
            <person name="Satake H."/>
        </authorList>
    </citation>
    <scope>NUCLEOTIDE SEQUENCE</scope>
</reference>
<organism evidence="1 2">
    <name type="scientific">Tanacetum coccineum</name>
    <dbReference type="NCBI Taxonomy" id="301880"/>
    <lineage>
        <taxon>Eukaryota</taxon>
        <taxon>Viridiplantae</taxon>
        <taxon>Streptophyta</taxon>
        <taxon>Embryophyta</taxon>
        <taxon>Tracheophyta</taxon>
        <taxon>Spermatophyta</taxon>
        <taxon>Magnoliopsida</taxon>
        <taxon>eudicotyledons</taxon>
        <taxon>Gunneridae</taxon>
        <taxon>Pentapetalae</taxon>
        <taxon>asterids</taxon>
        <taxon>campanulids</taxon>
        <taxon>Asterales</taxon>
        <taxon>Asteraceae</taxon>
        <taxon>Asteroideae</taxon>
        <taxon>Anthemideae</taxon>
        <taxon>Anthemidinae</taxon>
        <taxon>Tanacetum</taxon>
    </lineage>
</organism>
<proteinExistence type="predicted"/>
<accession>A0ABQ4ZPC8</accession>